<evidence type="ECO:0000313" key="4">
    <source>
        <dbReference type="EMBL" id="MFD0795636.1"/>
    </source>
</evidence>
<evidence type="ECO:0000256" key="1">
    <source>
        <dbReference type="SAM" id="Phobius"/>
    </source>
</evidence>
<accession>A0ABW3AYL1</accession>
<dbReference type="Pfam" id="PF16344">
    <property type="entry name" value="FecR_C"/>
    <property type="match status" value="1"/>
</dbReference>
<keyword evidence="1" id="KW-0812">Transmembrane</keyword>
<organism evidence="4 5">
    <name type="scientific">Mucilaginibacter litoreus</name>
    <dbReference type="NCBI Taxonomy" id="1048221"/>
    <lineage>
        <taxon>Bacteria</taxon>
        <taxon>Pseudomonadati</taxon>
        <taxon>Bacteroidota</taxon>
        <taxon>Sphingobacteriia</taxon>
        <taxon>Sphingobacteriales</taxon>
        <taxon>Sphingobacteriaceae</taxon>
        <taxon>Mucilaginibacter</taxon>
    </lineage>
</organism>
<protein>
    <submittedName>
        <fullName evidence="4">FecR family protein</fullName>
    </submittedName>
</protein>
<proteinExistence type="predicted"/>
<sequence>MTPAELKDLIDRYISGNITDDEKHLVDDWYSSYADSPANDSAADNEQLKAEIYARLSGTIHHRSDKVRVIRLMRYAAIIAIAFVSITLLIRKKDLPSVISAKNSESFTSIQTKAGEIKKIALPDGSWVWLNAKSLLRIGDNFQNARQRRVYLDEGEAFFEVTKNPERPFFVKTPTITTRVLGTSFNVRSYSQLKQSSVTVCTGKVQVNDNKRQVALLTPNMRVNYYPANRNAKVVSSNGLSARAWTEGKLIFNEATFKELAFAVANTYGINLVSKNKATGNYRYNININTSRTLEETLRVICSVHQNHYRRNDDEVIIY</sequence>
<comment type="caution">
    <text evidence="4">The sequence shown here is derived from an EMBL/GenBank/DDBJ whole genome shotgun (WGS) entry which is preliminary data.</text>
</comment>
<dbReference type="InterPro" id="IPR032508">
    <property type="entry name" value="FecR_C"/>
</dbReference>
<dbReference type="InterPro" id="IPR006860">
    <property type="entry name" value="FecR"/>
</dbReference>
<dbReference type="Pfam" id="PF04773">
    <property type="entry name" value="FecR"/>
    <property type="match status" value="1"/>
</dbReference>
<evidence type="ECO:0000259" key="2">
    <source>
        <dbReference type="Pfam" id="PF04773"/>
    </source>
</evidence>
<keyword evidence="1" id="KW-1133">Transmembrane helix</keyword>
<feature type="transmembrane region" description="Helical" evidence="1">
    <location>
        <begin position="72"/>
        <end position="90"/>
    </location>
</feature>
<dbReference type="PANTHER" id="PTHR30273:SF2">
    <property type="entry name" value="PROTEIN FECR"/>
    <property type="match status" value="1"/>
</dbReference>
<name>A0ABW3AYL1_9SPHI</name>
<dbReference type="EMBL" id="JBHTHZ010000014">
    <property type="protein sequence ID" value="MFD0795636.1"/>
    <property type="molecule type" value="Genomic_DNA"/>
</dbReference>
<keyword evidence="5" id="KW-1185">Reference proteome</keyword>
<dbReference type="PIRSF" id="PIRSF018266">
    <property type="entry name" value="FecR"/>
    <property type="match status" value="1"/>
</dbReference>
<evidence type="ECO:0000313" key="5">
    <source>
        <dbReference type="Proteomes" id="UP001597010"/>
    </source>
</evidence>
<gene>
    <name evidence="4" type="ORF">ACFQZX_18585</name>
</gene>
<dbReference type="PANTHER" id="PTHR30273">
    <property type="entry name" value="PERIPLASMIC SIGNAL SENSOR AND SIGMA FACTOR ACTIVATOR FECR-RELATED"/>
    <property type="match status" value="1"/>
</dbReference>
<keyword evidence="1" id="KW-0472">Membrane</keyword>
<dbReference type="RefSeq" id="WP_377118227.1">
    <property type="nucleotide sequence ID" value="NZ_JBHTHZ010000014.1"/>
</dbReference>
<dbReference type="Proteomes" id="UP001597010">
    <property type="component" value="Unassembled WGS sequence"/>
</dbReference>
<feature type="domain" description="FecR protein" evidence="2">
    <location>
        <begin position="110"/>
        <end position="206"/>
    </location>
</feature>
<dbReference type="InterPro" id="IPR012373">
    <property type="entry name" value="Ferrdict_sens_TM"/>
</dbReference>
<feature type="domain" description="Protein FecR C-terminal" evidence="3">
    <location>
        <begin position="249"/>
        <end position="318"/>
    </location>
</feature>
<dbReference type="Gene3D" id="3.55.50.30">
    <property type="match status" value="1"/>
</dbReference>
<dbReference type="Gene3D" id="2.60.120.1440">
    <property type="match status" value="1"/>
</dbReference>
<evidence type="ECO:0000259" key="3">
    <source>
        <dbReference type="Pfam" id="PF16344"/>
    </source>
</evidence>
<reference evidence="5" key="1">
    <citation type="journal article" date="2019" name="Int. J. Syst. Evol. Microbiol.">
        <title>The Global Catalogue of Microorganisms (GCM) 10K type strain sequencing project: providing services to taxonomists for standard genome sequencing and annotation.</title>
        <authorList>
            <consortium name="The Broad Institute Genomics Platform"/>
            <consortium name="The Broad Institute Genome Sequencing Center for Infectious Disease"/>
            <person name="Wu L."/>
            <person name="Ma J."/>
        </authorList>
    </citation>
    <scope>NUCLEOTIDE SEQUENCE [LARGE SCALE GENOMIC DNA]</scope>
    <source>
        <strain evidence="5">CCUG 61484</strain>
    </source>
</reference>